<dbReference type="InterPro" id="IPR003593">
    <property type="entry name" value="AAA+_ATPase"/>
</dbReference>
<dbReference type="PANTHER" id="PTHR43335">
    <property type="entry name" value="ABC TRANSPORTER, ATP-BINDING PROTEIN"/>
    <property type="match status" value="1"/>
</dbReference>
<comment type="similarity">
    <text evidence="1">Belongs to the ABC transporter superfamily.</text>
</comment>
<dbReference type="Proteomes" id="UP001320876">
    <property type="component" value="Unassembled WGS sequence"/>
</dbReference>
<organism evidence="6 7">
    <name type="scientific">Luteolibacter arcticus</name>
    <dbReference type="NCBI Taxonomy" id="1581411"/>
    <lineage>
        <taxon>Bacteria</taxon>
        <taxon>Pseudomonadati</taxon>
        <taxon>Verrucomicrobiota</taxon>
        <taxon>Verrucomicrobiia</taxon>
        <taxon>Verrucomicrobiales</taxon>
        <taxon>Verrucomicrobiaceae</taxon>
        <taxon>Luteolibacter</taxon>
    </lineage>
</organism>
<proteinExistence type="inferred from homology"/>
<dbReference type="PROSITE" id="PS50893">
    <property type="entry name" value="ABC_TRANSPORTER_2"/>
    <property type="match status" value="1"/>
</dbReference>
<evidence type="ECO:0000256" key="2">
    <source>
        <dbReference type="ARBA" id="ARBA00022448"/>
    </source>
</evidence>
<feature type="domain" description="ABC transporter" evidence="5">
    <location>
        <begin position="6"/>
        <end position="234"/>
    </location>
</feature>
<accession>A0ABT3GC90</accession>
<dbReference type="Gene3D" id="3.40.50.300">
    <property type="entry name" value="P-loop containing nucleotide triphosphate hydrolases"/>
    <property type="match status" value="1"/>
</dbReference>
<dbReference type="GO" id="GO:0005524">
    <property type="term" value="F:ATP binding"/>
    <property type="evidence" value="ECO:0007669"/>
    <property type="project" value="UniProtKB-KW"/>
</dbReference>
<protein>
    <submittedName>
        <fullName evidence="6">ABC transporter ATP-binding protein</fullName>
    </submittedName>
</protein>
<keyword evidence="2" id="KW-0813">Transport</keyword>
<dbReference type="SMART" id="SM00382">
    <property type="entry name" value="AAA"/>
    <property type="match status" value="1"/>
</dbReference>
<evidence type="ECO:0000256" key="3">
    <source>
        <dbReference type="ARBA" id="ARBA00022741"/>
    </source>
</evidence>
<evidence type="ECO:0000256" key="1">
    <source>
        <dbReference type="ARBA" id="ARBA00005417"/>
    </source>
</evidence>
<keyword evidence="7" id="KW-1185">Reference proteome</keyword>
<evidence type="ECO:0000313" key="6">
    <source>
        <dbReference type="EMBL" id="MCW1921028.1"/>
    </source>
</evidence>
<evidence type="ECO:0000256" key="4">
    <source>
        <dbReference type="ARBA" id="ARBA00022840"/>
    </source>
</evidence>
<sequence>MDGPAVEIEYLRKRYGGFEALGGVSLEVPRGSVFGLLGPNGAGKSTLVKSLLTIVRPSECRGRMLGEPIGHRKTLRRIGYLPEHARFPEYLTGREVIGYSAGLAGVPKSTTRERTTRLLERVGMAEWGDKKLGTYSKGMRQRVGLAQALVNEPDIVFLDEPTDGVDPEGRIEIRKMIEGMRDEGRTVFVNSHLLAEVEQVADQVAILSKGRVIETGTVAQLTRRGRRYEVRTVGPVPPQIREGLEREGFEVKGDLIAIQSDDAVPVQPIIDLLRGAGVAIREIREAKFSLEDIFLQAVQAGKGAA</sequence>
<evidence type="ECO:0000259" key="5">
    <source>
        <dbReference type="PROSITE" id="PS50893"/>
    </source>
</evidence>
<dbReference type="Pfam" id="PF00005">
    <property type="entry name" value="ABC_tran"/>
    <property type="match status" value="1"/>
</dbReference>
<keyword evidence="3" id="KW-0547">Nucleotide-binding</keyword>
<gene>
    <name evidence="6" type="ORF">OKA05_00585</name>
</gene>
<dbReference type="InterPro" id="IPR003439">
    <property type="entry name" value="ABC_transporter-like_ATP-bd"/>
</dbReference>
<dbReference type="InterPro" id="IPR017871">
    <property type="entry name" value="ABC_transporter-like_CS"/>
</dbReference>
<dbReference type="InterPro" id="IPR027417">
    <property type="entry name" value="P-loop_NTPase"/>
</dbReference>
<dbReference type="SUPFAM" id="SSF52540">
    <property type="entry name" value="P-loop containing nucleoside triphosphate hydrolases"/>
    <property type="match status" value="1"/>
</dbReference>
<reference evidence="6 7" key="1">
    <citation type="submission" date="2022-10" db="EMBL/GenBank/DDBJ databases">
        <title>Luteolibacter arcticus strain CCTCC AB 2014275, whole genome shotgun sequencing project.</title>
        <authorList>
            <person name="Zhao G."/>
            <person name="Shen L."/>
        </authorList>
    </citation>
    <scope>NUCLEOTIDE SEQUENCE [LARGE SCALE GENOMIC DNA]</scope>
    <source>
        <strain evidence="6 7">CCTCC AB 2014275</strain>
    </source>
</reference>
<dbReference type="CDD" id="cd03230">
    <property type="entry name" value="ABC_DR_subfamily_A"/>
    <property type="match status" value="1"/>
</dbReference>
<dbReference type="EMBL" id="JAPDDT010000001">
    <property type="protein sequence ID" value="MCW1921028.1"/>
    <property type="molecule type" value="Genomic_DNA"/>
</dbReference>
<dbReference type="RefSeq" id="WP_264485137.1">
    <property type="nucleotide sequence ID" value="NZ_JAPDDT010000001.1"/>
</dbReference>
<comment type="caution">
    <text evidence="6">The sequence shown here is derived from an EMBL/GenBank/DDBJ whole genome shotgun (WGS) entry which is preliminary data.</text>
</comment>
<name>A0ABT3GC90_9BACT</name>
<keyword evidence="4 6" id="KW-0067">ATP-binding</keyword>
<evidence type="ECO:0000313" key="7">
    <source>
        <dbReference type="Proteomes" id="UP001320876"/>
    </source>
</evidence>
<dbReference type="PROSITE" id="PS00211">
    <property type="entry name" value="ABC_TRANSPORTER_1"/>
    <property type="match status" value="1"/>
</dbReference>